<accession>A0A653EDT7</accession>
<dbReference type="EMBL" id="LR589069">
    <property type="protein sequence ID" value="VTO95628.1"/>
    <property type="molecule type" value="Genomic_DNA"/>
</dbReference>
<name>A0A653EDT7_9MYCO</name>
<dbReference type="RefSeq" id="WP_275581124.1">
    <property type="nucleotide sequence ID" value="NZ_CAJMWI010000001.1"/>
</dbReference>
<organism evidence="1">
    <name type="scientific">Mycobacterium riyadhense</name>
    <dbReference type="NCBI Taxonomy" id="486698"/>
    <lineage>
        <taxon>Bacteria</taxon>
        <taxon>Bacillati</taxon>
        <taxon>Actinomycetota</taxon>
        <taxon>Actinomycetes</taxon>
        <taxon>Mycobacteriales</taxon>
        <taxon>Mycobacteriaceae</taxon>
        <taxon>Mycobacterium</taxon>
    </lineage>
</organism>
<protein>
    <submittedName>
        <fullName evidence="1">Uncharacterized protein</fullName>
    </submittedName>
</protein>
<sequence>MIDSNAFGVGVAAHAAHAAVPAAAVKHRVAAATEASVDRGST</sequence>
<dbReference type="AlphaFoldDB" id="A0A653EDT7"/>
<evidence type="ECO:0000313" key="1">
    <source>
        <dbReference type="EMBL" id="VTO95628.1"/>
    </source>
</evidence>
<proteinExistence type="predicted"/>
<reference evidence="1" key="1">
    <citation type="submission" date="2019-05" db="EMBL/GenBank/DDBJ databases">
        <authorList>
            <person name="Naeem R."/>
            <person name="Antony C."/>
            <person name="Guan Q."/>
        </authorList>
    </citation>
    <scope>NUCLEOTIDE SEQUENCE</scope>
    <source>
        <strain evidence="1">2</strain>
    </source>
</reference>
<gene>
    <name evidence="1" type="ORF">BIN_B_01109</name>
</gene>